<evidence type="ECO:0000259" key="3">
    <source>
        <dbReference type="Pfam" id="PF05065"/>
    </source>
</evidence>
<dbReference type="KEGG" id="tim:GMBLW1_32700"/>
<dbReference type="InterPro" id="IPR024455">
    <property type="entry name" value="Phage_capsid"/>
</dbReference>
<organism evidence="4">
    <name type="scientific">Tuwongella immobilis</name>
    <dbReference type="NCBI Taxonomy" id="692036"/>
    <lineage>
        <taxon>Bacteria</taxon>
        <taxon>Pseudomonadati</taxon>
        <taxon>Planctomycetota</taxon>
        <taxon>Planctomycetia</taxon>
        <taxon>Gemmatales</taxon>
        <taxon>Gemmataceae</taxon>
        <taxon>Tuwongella</taxon>
    </lineage>
</organism>
<dbReference type="Pfam" id="PF05065">
    <property type="entry name" value="Phage_capsid"/>
    <property type="match status" value="1"/>
</dbReference>
<accession>A0A6C2YGP1</accession>
<name>A0A6C2YGP1_9BACT</name>
<sequence length="454" mass="47946">MTMTTNATTNATTNLGAASSASTGPMTGSGTGVGSADGLMQSLTQGIHQAMDAAIAQTLASLPQAAPQGSFGVPSMVPGAGPFTAKATPPFAPIPATLRTDEESRGGFTNFGDFAQAVKSACHPSGRVDDRLSRLMAKAPSGLGTSVGSDGGFLVPMEFSRRIFQRILSGPSLLAMTDSYTVAGNTLTFPRSSESSRANGSRHGGVRGYWLEEGGAIAPSKPGFGRLRLSLHKIAVLIHVTDELLSDAAGNALDQYLSRVGGDEIRFLVGDAIIRGTGTGQPLGLLNAPATITVPKESGQAAATITTENVLKMWSRLYAPCRPNAVWFHNQDIEPQLWAMRMNVGSGGQPVYLPPGGLSERPYATLMGRPLMPVEWCSTLGTAGDLILADLSQYVTISRGAVESAMSMHLRFDYDETAFRLIFRMDGQPWWAAPLTPYQGTQTQSCFVTLQNRA</sequence>
<dbReference type="Proteomes" id="UP000464378">
    <property type="component" value="Chromosome"/>
</dbReference>
<evidence type="ECO:0000313" key="4">
    <source>
        <dbReference type="EMBL" id="VIP00690.1"/>
    </source>
</evidence>
<comment type="subcellular location">
    <subcellularLocation>
        <location evidence="1">Virion</location>
    </subcellularLocation>
</comment>
<dbReference type="RefSeq" id="WP_162655885.1">
    <property type="nucleotide sequence ID" value="NZ_LR593887.1"/>
</dbReference>
<dbReference type="InParanoid" id="A0A6C2YGP1"/>
<dbReference type="AlphaFoldDB" id="A0A6C2YGP1"/>
<dbReference type="NCBIfam" id="TIGR01554">
    <property type="entry name" value="major_cap_HK97"/>
    <property type="match status" value="1"/>
</dbReference>
<dbReference type="SUPFAM" id="SSF56563">
    <property type="entry name" value="Major capsid protein gp5"/>
    <property type="match status" value="1"/>
</dbReference>
<evidence type="ECO:0000256" key="1">
    <source>
        <dbReference type="ARBA" id="ARBA00004328"/>
    </source>
</evidence>
<gene>
    <name evidence="4" type="ORF">GMBLW1_32700</name>
</gene>
<dbReference type="EMBL" id="LR586016">
    <property type="protein sequence ID" value="VIP00690.1"/>
    <property type="molecule type" value="Genomic_DNA"/>
</dbReference>
<feature type="region of interest" description="Disordered" evidence="2">
    <location>
        <begin position="1"/>
        <end position="33"/>
    </location>
</feature>
<reference evidence="4" key="1">
    <citation type="submission" date="2019-04" db="EMBL/GenBank/DDBJ databases">
        <authorList>
            <consortium name="Science for Life Laboratories"/>
        </authorList>
    </citation>
    <scope>NUCLEOTIDE SEQUENCE</scope>
    <source>
        <strain evidence="4">MBLW1</strain>
    </source>
</reference>
<dbReference type="Gene3D" id="3.30.2400.10">
    <property type="entry name" value="Major capsid protein gp5"/>
    <property type="match status" value="1"/>
</dbReference>
<dbReference type="EMBL" id="LR593887">
    <property type="protein sequence ID" value="VTR96798.1"/>
    <property type="molecule type" value="Genomic_DNA"/>
</dbReference>
<feature type="compositionally biased region" description="Low complexity" evidence="2">
    <location>
        <begin position="1"/>
        <end position="23"/>
    </location>
</feature>
<proteinExistence type="predicted"/>
<protein>
    <recommendedName>
        <fullName evidence="3">Phage capsid-like C-terminal domain-containing protein</fullName>
    </recommendedName>
</protein>
<dbReference type="InterPro" id="IPR054612">
    <property type="entry name" value="Phage_capsid-like_C"/>
</dbReference>
<feature type="domain" description="Phage capsid-like C-terminal" evidence="3">
    <location>
        <begin position="151"/>
        <end position="438"/>
    </location>
</feature>
<evidence type="ECO:0000256" key="2">
    <source>
        <dbReference type="SAM" id="MobiDB-lite"/>
    </source>
</evidence>
<keyword evidence="5" id="KW-1185">Reference proteome</keyword>
<evidence type="ECO:0000313" key="5">
    <source>
        <dbReference type="Proteomes" id="UP000464378"/>
    </source>
</evidence>